<dbReference type="AlphaFoldDB" id="A0A543CUX8"/>
<dbReference type="InterPro" id="IPR009100">
    <property type="entry name" value="AcylCoA_DH/oxidase_NM_dom_sf"/>
</dbReference>
<evidence type="ECO:0000256" key="5">
    <source>
        <dbReference type="RuleBase" id="RU362125"/>
    </source>
</evidence>
<dbReference type="GO" id="GO:0003995">
    <property type="term" value="F:acyl-CoA dehydrogenase activity"/>
    <property type="evidence" value="ECO:0007669"/>
    <property type="project" value="TreeGrafter"/>
</dbReference>
<dbReference type="InterPro" id="IPR009075">
    <property type="entry name" value="AcylCo_DH/oxidase_C"/>
</dbReference>
<name>A0A543CUX8_9ACTN</name>
<dbReference type="Gene3D" id="2.40.110.10">
    <property type="entry name" value="Butyryl-CoA Dehydrogenase, subunit A, domain 2"/>
    <property type="match status" value="1"/>
</dbReference>
<evidence type="ECO:0000256" key="2">
    <source>
        <dbReference type="ARBA" id="ARBA00009347"/>
    </source>
</evidence>
<feature type="domain" description="Acyl-CoA oxidase/dehydrogenase middle" evidence="7">
    <location>
        <begin position="121"/>
        <end position="222"/>
    </location>
</feature>
<dbReference type="PANTHER" id="PTHR43884">
    <property type="entry name" value="ACYL-COA DEHYDROGENASE"/>
    <property type="match status" value="1"/>
</dbReference>
<dbReference type="InterPro" id="IPR046373">
    <property type="entry name" value="Acyl-CoA_Oxase/DH_mid-dom_sf"/>
</dbReference>
<dbReference type="OrthoDB" id="8876745at2"/>
<comment type="cofactor">
    <cofactor evidence="1 5">
        <name>FAD</name>
        <dbReference type="ChEBI" id="CHEBI:57692"/>
    </cofactor>
</comment>
<dbReference type="InterPro" id="IPR036250">
    <property type="entry name" value="AcylCo_DH-like_C"/>
</dbReference>
<dbReference type="Proteomes" id="UP000316096">
    <property type="component" value="Unassembled WGS sequence"/>
</dbReference>
<accession>A0A543CUX8</accession>
<evidence type="ECO:0000313" key="9">
    <source>
        <dbReference type="EMBL" id="TQM00903.1"/>
    </source>
</evidence>
<evidence type="ECO:0000256" key="4">
    <source>
        <dbReference type="ARBA" id="ARBA00022827"/>
    </source>
</evidence>
<dbReference type="EMBL" id="VFOZ01000001">
    <property type="protein sequence ID" value="TQM00903.1"/>
    <property type="molecule type" value="Genomic_DNA"/>
</dbReference>
<evidence type="ECO:0000256" key="3">
    <source>
        <dbReference type="ARBA" id="ARBA00022630"/>
    </source>
</evidence>
<dbReference type="Pfam" id="PF02771">
    <property type="entry name" value="Acyl-CoA_dh_N"/>
    <property type="match status" value="1"/>
</dbReference>
<dbReference type="SUPFAM" id="SSF56645">
    <property type="entry name" value="Acyl-CoA dehydrogenase NM domain-like"/>
    <property type="match status" value="1"/>
</dbReference>
<keyword evidence="3 5" id="KW-0285">Flavoprotein</keyword>
<gene>
    <name evidence="9" type="ORF">FB559_6630</name>
</gene>
<dbReference type="Pfam" id="PF00441">
    <property type="entry name" value="Acyl-CoA_dh_1"/>
    <property type="match status" value="1"/>
</dbReference>
<dbReference type="SUPFAM" id="SSF47203">
    <property type="entry name" value="Acyl-CoA dehydrogenase C-terminal domain-like"/>
    <property type="match status" value="1"/>
</dbReference>
<reference evidence="9 10" key="1">
    <citation type="submission" date="2019-06" db="EMBL/GenBank/DDBJ databases">
        <title>Sequencing the genomes of 1000 actinobacteria strains.</title>
        <authorList>
            <person name="Klenk H.-P."/>
        </authorList>
    </citation>
    <scope>NUCLEOTIDE SEQUENCE [LARGE SCALE GENOMIC DNA]</scope>
    <source>
        <strain evidence="9 10">DSM 102200</strain>
    </source>
</reference>
<sequence>MDFDLPETATDVRDGILKIGMRYGPQYWDRCDADECWPQEIWQELIDGGWATPERYSGAGQGLLELAVAAEALAASGAGSAGALLYLLTPAFGALTIARHGTPEQKDALLSGPAAGELETCLALNGEESGSDVFDGHTLARRSGGDFIVTGGKTWITGVERTRYMILATRTAPVTKVIPRGSDLTVLLIDVEEAVAAGTLSYEPIAKLGNNTAASSTVFFEELRVPATNVIGAVGNGSAVLSDILNSQRIISAAGAAGSADLALETACDHSLQRAPLGHVIGARQGIARPLARIKAQTELVRLMTYKAAWMWDHHRPCGSEAGIANLSAADTAWQATDLMFQLHGANAYARRTTAARLHRDAQAGRTIPGTEELSLPHIGQHRLGLSDPHSPSLAPAVAF</sequence>
<comment type="caution">
    <text evidence="9">The sequence shown here is derived from an EMBL/GenBank/DDBJ whole genome shotgun (WGS) entry which is preliminary data.</text>
</comment>
<proteinExistence type="inferred from homology"/>
<evidence type="ECO:0000313" key="10">
    <source>
        <dbReference type="Proteomes" id="UP000316096"/>
    </source>
</evidence>
<evidence type="ECO:0000259" key="7">
    <source>
        <dbReference type="Pfam" id="PF02770"/>
    </source>
</evidence>
<feature type="domain" description="Acyl-CoA dehydrogenase/oxidase C-terminal" evidence="6">
    <location>
        <begin position="235"/>
        <end position="381"/>
    </location>
</feature>
<dbReference type="InterPro" id="IPR006091">
    <property type="entry name" value="Acyl-CoA_Oxase/DH_mid-dom"/>
</dbReference>
<evidence type="ECO:0000259" key="6">
    <source>
        <dbReference type="Pfam" id="PF00441"/>
    </source>
</evidence>
<protein>
    <submittedName>
        <fullName evidence="9">Acyl-CoA dehydrogenase</fullName>
    </submittedName>
</protein>
<dbReference type="GO" id="GO:0050660">
    <property type="term" value="F:flavin adenine dinucleotide binding"/>
    <property type="evidence" value="ECO:0007669"/>
    <property type="project" value="InterPro"/>
</dbReference>
<evidence type="ECO:0000259" key="8">
    <source>
        <dbReference type="Pfam" id="PF02771"/>
    </source>
</evidence>
<dbReference type="PANTHER" id="PTHR43884:SF12">
    <property type="entry name" value="ISOVALERYL-COA DEHYDROGENASE, MITOCHONDRIAL-RELATED"/>
    <property type="match status" value="1"/>
</dbReference>
<keyword evidence="5" id="KW-0560">Oxidoreductase</keyword>
<dbReference type="CDD" id="cd00567">
    <property type="entry name" value="ACAD"/>
    <property type="match status" value="1"/>
</dbReference>
<keyword evidence="10" id="KW-1185">Reference proteome</keyword>
<dbReference type="InterPro" id="IPR037069">
    <property type="entry name" value="AcylCoA_DH/ox_N_sf"/>
</dbReference>
<feature type="domain" description="Acyl-CoA dehydrogenase/oxidase N-terminal" evidence="8">
    <location>
        <begin position="22"/>
        <end position="117"/>
    </location>
</feature>
<dbReference type="Gene3D" id="1.20.140.10">
    <property type="entry name" value="Butyryl-CoA Dehydrogenase, subunit A, domain 3"/>
    <property type="match status" value="1"/>
</dbReference>
<keyword evidence="4 5" id="KW-0274">FAD</keyword>
<evidence type="ECO:0000256" key="1">
    <source>
        <dbReference type="ARBA" id="ARBA00001974"/>
    </source>
</evidence>
<dbReference type="InterPro" id="IPR013786">
    <property type="entry name" value="AcylCoA_DH/ox_N"/>
</dbReference>
<comment type="similarity">
    <text evidence="2 5">Belongs to the acyl-CoA dehydrogenase family.</text>
</comment>
<dbReference type="Pfam" id="PF02770">
    <property type="entry name" value="Acyl-CoA_dh_M"/>
    <property type="match status" value="1"/>
</dbReference>
<organism evidence="9 10">
    <name type="scientific">Actinoallomurus bryophytorum</name>
    <dbReference type="NCBI Taxonomy" id="1490222"/>
    <lineage>
        <taxon>Bacteria</taxon>
        <taxon>Bacillati</taxon>
        <taxon>Actinomycetota</taxon>
        <taxon>Actinomycetes</taxon>
        <taxon>Streptosporangiales</taxon>
        <taxon>Thermomonosporaceae</taxon>
        <taxon>Actinoallomurus</taxon>
    </lineage>
</organism>
<dbReference type="Gene3D" id="1.10.540.10">
    <property type="entry name" value="Acyl-CoA dehydrogenase/oxidase, N-terminal domain"/>
    <property type="match status" value="1"/>
</dbReference>
<dbReference type="RefSeq" id="WP_141960791.1">
    <property type="nucleotide sequence ID" value="NZ_VFOZ01000001.1"/>
</dbReference>